<feature type="region of interest" description="Disordered" evidence="1">
    <location>
        <begin position="143"/>
        <end position="170"/>
    </location>
</feature>
<organism evidence="2 3">
    <name type="scientific">Paramuricea clavata</name>
    <name type="common">Red gorgonian</name>
    <name type="synonym">Violescent sea-whip</name>
    <dbReference type="NCBI Taxonomy" id="317549"/>
    <lineage>
        <taxon>Eukaryota</taxon>
        <taxon>Metazoa</taxon>
        <taxon>Cnidaria</taxon>
        <taxon>Anthozoa</taxon>
        <taxon>Octocorallia</taxon>
        <taxon>Malacalcyonacea</taxon>
        <taxon>Plexauridae</taxon>
        <taxon>Paramuricea</taxon>
    </lineage>
</organism>
<evidence type="ECO:0000256" key="1">
    <source>
        <dbReference type="SAM" id="MobiDB-lite"/>
    </source>
</evidence>
<protein>
    <submittedName>
        <fullName evidence="2">Uncharacterized protein</fullName>
    </submittedName>
</protein>
<accession>A0A6S7HUG8</accession>
<evidence type="ECO:0000313" key="3">
    <source>
        <dbReference type="Proteomes" id="UP001152795"/>
    </source>
</evidence>
<feature type="region of interest" description="Disordered" evidence="1">
    <location>
        <begin position="101"/>
        <end position="122"/>
    </location>
</feature>
<evidence type="ECO:0000313" key="2">
    <source>
        <dbReference type="EMBL" id="CAB3997017.1"/>
    </source>
</evidence>
<sequence length="296" mass="32958">MENNELVAPANSRIGDRSASEISGLRTSPPPPKSSPVSSVSRLSLTSKVKQDVEDDCKTVQFEEIRREKNLCSSIGEEKEVADVLKSRLYDSAGTSDVYRSLRTQPRIKPHPPTSSSPKQQSALYRATLLRKEKQKNKKLVAQDASTYLKNNDAQATSPCETESRDQQRTTHEVVVPTPIQHIPSSIPGFGPDRYEGLDLVKVVQLLRKRLNWETDIQQIIDEREGKPSKGFTQAEKTIRMAPHSLQDDGVFAYAILKDLSNPIARYNPYNLVCVGATQAFDSKQMFTVTASAVTQ</sequence>
<comment type="caution">
    <text evidence="2">The sequence shown here is derived from an EMBL/GenBank/DDBJ whole genome shotgun (WGS) entry which is preliminary data.</text>
</comment>
<keyword evidence="3" id="KW-1185">Reference proteome</keyword>
<gene>
    <name evidence="2" type="ORF">PACLA_8A011506</name>
</gene>
<reference evidence="2" key="1">
    <citation type="submission" date="2020-04" db="EMBL/GenBank/DDBJ databases">
        <authorList>
            <person name="Alioto T."/>
            <person name="Alioto T."/>
            <person name="Gomez Garrido J."/>
        </authorList>
    </citation>
    <scope>NUCLEOTIDE SEQUENCE</scope>
    <source>
        <strain evidence="2">A484AB</strain>
    </source>
</reference>
<feature type="region of interest" description="Disordered" evidence="1">
    <location>
        <begin position="1"/>
        <end position="54"/>
    </location>
</feature>
<dbReference type="Proteomes" id="UP001152795">
    <property type="component" value="Unassembled WGS sequence"/>
</dbReference>
<dbReference type="AlphaFoldDB" id="A0A6S7HUG8"/>
<feature type="non-terminal residue" evidence="2">
    <location>
        <position position="1"/>
    </location>
</feature>
<dbReference type="EMBL" id="CACRXK020003002">
    <property type="protein sequence ID" value="CAB3997017.1"/>
    <property type="molecule type" value="Genomic_DNA"/>
</dbReference>
<feature type="compositionally biased region" description="Low complexity" evidence="1">
    <location>
        <begin position="35"/>
        <end position="48"/>
    </location>
</feature>
<name>A0A6S7HUG8_PARCT</name>
<proteinExistence type="predicted"/>
<feature type="compositionally biased region" description="Polar residues" evidence="1">
    <location>
        <begin position="144"/>
        <end position="161"/>
    </location>
</feature>